<dbReference type="Gene3D" id="2.60.40.10">
    <property type="entry name" value="Immunoglobulins"/>
    <property type="match status" value="1"/>
</dbReference>
<evidence type="ECO:0000256" key="1">
    <source>
        <dbReference type="ARBA" id="ARBA00022512"/>
    </source>
</evidence>
<dbReference type="InterPro" id="IPR019931">
    <property type="entry name" value="LPXTG_anchor"/>
</dbReference>
<name>A0A3R8LUP6_STRSU</name>
<proteinExistence type="predicted"/>
<feature type="domain" description="Gram-positive cocci surface proteins LPxTG" evidence="6">
    <location>
        <begin position="75"/>
        <end position="111"/>
    </location>
</feature>
<gene>
    <name evidence="8" type="ORF">EI219_09990</name>
</gene>
<dbReference type="SUPFAM" id="SSF49478">
    <property type="entry name" value="Cna protein B-type domain"/>
    <property type="match status" value="1"/>
</dbReference>
<evidence type="ECO:0000259" key="7">
    <source>
        <dbReference type="Pfam" id="PF17802"/>
    </source>
</evidence>
<feature type="domain" description="SpaA-like prealbumin fold" evidence="7">
    <location>
        <begin position="11"/>
        <end position="57"/>
    </location>
</feature>
<dbReference type="NCBIfam" id="TIGR01167">
    <property type="entry name" value="LPXTG_anchor"/>
    <property type="match status" value="1"/>
</dbReference>
<evidence type="ECO:0000313" key="8">
    <source>
        <dbReference type="EMBL" id="RRN48523.1"/>
    </source>
</evidence>
<keyword evidence="3" id="KW-0732">Signal</keyword>
<keyword evidence="5" id="KW-0472">Membrane</keyword>
<reference evidence="8 9" key="1">
    <citation type="submission" date="2018-11" db="EMBL/GenBank/DDBJ databases">
        <title>Changes in penicillin susceptibility of Streptococcus suis isolates by amino acid alterations in the penicillin-binding protein.</title>
        <authorList>
            <person name="Niemann L."/>
            <person name="Eichhorn I."/>
        </authorList>
    </citation>
    <scope>NUCLEOTIDE SEQUENCE [LARGE SCALE GENOMIC DNA]</scope>
    <source>
        <strain evidence="8 9">IMT40201</strain>
    </source>
</reference>
<keyword evidence="5" id="KW-0812">Transmembrane</keyword>
<dbReference type="EMBL" id="RRZQ01000018">
    <property type="protein sequence ID" value="RRN48523.1"/>
    <property type="molecule type" value="Genomic_DNA"/>
</dbReference>
<evidence type="ECO:0000313" key="9">
    <source>
        <dbReference type="Proteomes" id="UP000281324"/>
    </source>
</evidence>
<dbReference type="InterPro" id="IPR013783">
    <property type="entry name" value="Ig-like_fold"/>
</dbReference>
<accession>A0A3R8LUP6</accession>
<evidence type="ECO:0000256" key="3">
    <source>
        <dbReference type="ARBA" id="ARBA00022729"/>
    </source>
</evidence>
<comment type="caution">
    <text evidence="8">The sequence shown here is derived from an EMBL/GenBank/DDBJ whole genome shotgun (WGS) entry which is preliminary data.</text>
</comment>
<protein>
    <submittedName>
        <fullName evidence="8">LPXTG cell wall anchor domain-containing protein</fullName>
    </submittedName>
</protein>
<dbReference type="RefSeq" id="WP_125071047.1">
    <property type="nucleotide sequence ID" value="NZ_RRZQ01000018.1"/>
</dbReference>
<dbReference type="Proteomes" id="UP000281324">
    <property type="component" value="Unassembled WGS sequence"/>
</dbReference>
<organism evidence="8 9">
    <name type="scientific">Streptococcus suis</name>
    <dbReference type="NCBI Taxonomy" id="1307"/>
    <lineage>
        <taxon>Bacteria</taxon>
        <taxon>Bacillati</taxon>
        <taxon>Bacillota</taxon>
        <taxon>Bacilli</taxon>
        <taxon>Lactobacillales</taxon>
        <taxon>Streptococcaceae</taxon>
        <taxon>Streptococcus</taxon>
    </lineage>
</organism>
<dbReference type="InterPro" id="IPR041033">
    <property type="entry name" value="SpaA_PFL_dom_1"/>
</dbReference>
<keyword evidence="1" id="KW-0134">Cell wall</keyword>
<evidence type="ECO:0000256" key="5">
    <source>
        <dbReference type="SAM" id="Phobius"/>
    </source>
</evidence>
<dbReference type="Pfam" id="PF00746">
    <property type="entry name" value="Gram_pos_anchor"/>
    <property type="match status" value="1"/>
</dbReference>
<keyword evidence="4" id="KW-0572">Peptidoglycan-anchor</keyword>
<dbReference type="Pfam" id="PF17802">
    <property type="entry name" value="SpaA"/>
    <property type="match status" value="1"/>
</dbReference>
<keyword evidence="2" id="KW-0964">Secreted</keyword>
<keyword evidence="5" id="KW-1133">Transmembrane helix</keyword>
<evidence type="ECO:0000259" key="6">
    <source>
        <dbReference type="Pfam" id="PF00746"/>
    </source>
</evidence>
<dbReference type="AlphaFoldDB" id="A0A3R8LUP6"/>
<evidence type="ECO:0000256" key="4">
    <source>
        <dbReference type="ARBA" id="ARBA00023088"/>
    </source>
</evidence>
<sequence>MEWVTEKNQAFTFISSTDGKFEVKGLKEGTYTLEETKAPEGYALLSTGIEFQVQRGSWTDQREKLSIEDHTQIRNKKVTIPQTGGIGTLVFTVVGLSTMVFAFIAMKKRQAEEA</sequence>
<evidence type="ECO:0000256" key="2">
    <source>
        <dbReference type="ARBA" id="ARBA00022525"/>
    </source>
</evidence>
<feature type="transmembrane region" description="Helical" evidence="5">
    <location>
        <begin position="86"/>
        <end position="106"/>
    </location>
</feature>